<dbReference type="RefSeq" id="WP_105218093.1">
    <property type="nucleotide sequence ID" value="NZ_CAWNSU010000075.1"/>
</dbReference>
<dbReference type="SUPFAM" id="SSF52172">
    <property type="entry name" value="CheY-like"/>
    <property type="match status" value="1"/>
</dbReference>
<dbReference type="Gene3D" id="3.40.50.2300">
    <property type="match status" value="1"/>
</dbReference>
<dbReference type="Pfam" id="PF00072">
    <property type="entry name" value="Response_reg"/>
    <property type="match status" value="1"/>
</dbReference>
<dbReference type="SMART" id="SM00448">
    <property type="entry name" value="REC"/>
    <property type="match status" value="1"/>
</dbReference>
<dbReference type="InterPro" id="IPR000792">
    <property type="entry name" value="Tscrpt_reg_LuxR_C"/>
</dbReference>
<keyword evidence="2 6" id="KW-0238">DNA-binding</keyword>
<dbReference type="InterPro" id="IPR039420">
    <property type="entry name" value="WalR-like"/>
</dbReference>
<dbReference type="PROSITE" id="PS50043">
    <property type="entry name" value="HTH_LUXR_2"/>
    <property type="match status" value="1"/>
</dbReference>
<dbReference type="InterPro" id="IPR011006">
    <property type="entry name" value="CheY-like_superfamily"/>
</dbReference>
<evidence type="ECO:0000313" key="6">
    <source>
        <dbReference type="EMBL" id="MUL35437.1"/>
    </source>
</evidence>
<gene>
    <name evidence="6" type="ORF">BWI75_03455</name>
</gene>
<dbReference type="PRINTS" id="PR00038">
    <property type="entry name" value="HTHLUXR"/>
</dbReference>
<dbReference type="PROSITE" id="PS00622">
    <property type="entry name" value="HTH_LUXR_1"/>
    <property type="match status" value="1"/>
</dbReference>
<proteinExistence type="predicted"/>
<protein>
    <submittedName>
        <fullName evidence="6">DNA-binding response regulator</fullName>
    </submittedName>
</protein>
<dbReference type="InterPro" id="IPR058245">
    <property type="entry name" value="NreC/VraR/RcsB-like_REC"/>
</dbReference>
<dbReference type="PROSITE" id="PS50110">
    <property type="entry name" value="RESPONSE_REGULATORY"/>
    <property type="match status" value="1"/>
</dbReference>
<comment type="caution">
    <text evidence="6">The sequence shown here is derived from an EMBL/GenBank/DDBJ whole genome shotgun (WGS) entry which is preliminary data.</text>
</comment>
<feature type="domain" description="HTH luxR-type" evidence="4">
    <location>
        <begin position="144"/>
        <end position="209"/>
    </location>
</feature>
<dbReference type="PANTHER" id="PTHR43214">
    <property type="entry name" value="TWO-COMPONENT RESPONSE REGULATOR"/>
    <property type="match status" value="1"/>
</dbReference>
<dbReference type="InterPro" id="IPR001789">
    <property type="entry name" value="Sig_transdc_resp-reg_receiver"/>
</dbReference>
<feature type="modified residue" description="4-aspartylphosphate" evidence="3">
    <location>
        <position position="54"/>
    </location>
</feature>
<dbReference type="SMART" id="SM00421">
    <property type="entry name" value="HTH_LUXR"/>
    <property type="match status" value="1"/>
</dbReference>
<dbReference type="OrthoDB" id="509129at2"/>
<evidence type="ECO:0000259" key="4">
    <source>
        <dbReference type="PROSITE" id="PS50043"/>
    </source>
</evidence>
<dbReference type="AlphaFoldDB" id="A0A6N8FTC9"/>
<dbReference type="Pfam" id="PF00196">
    <property type="entry name" value="GerE"/>
    <property type="match status" value="1"/>
</dbReference>
<keyword evidence="7" id="KW-1185">Reference proteome</keyword>
<dbReference type="InterPro" id="IPR016032">
    <property type="entry name" value="Sig_transdc_resp-reg_C-effctor"/>
</dbReference>
<name>A0A6N8FTC9_9CHRO</name>
<dbReference type="PANTHER" id="PTHR43214:SF43">
    <property type="entry name" value="TWO-COMPONENT RESPONSE REGULATOR"/>
    <property type="match status" value="1"/>
</dbReference>
<dbReference type="GO" id="GO:0000160">
    <property type="term" value="P:phosphorelay signal transduction system"/>
    <property type="evidence" value="ECO:0007669"/>
    <property type="project" value="InterPro"/>
</dbReference>
<dbReference type="GO" id="GO:0003677">
    <property type="term" value="F:DNA binding"/>
    <property type="evidence" value="ECO:0007669"/>
    <property type="project" value="UniProtKB-KW"/>
</dbReference>
<evidence type="ECO:0000313" key="7">
    <source>
        <dbReference type="Proteomes" id="UP000441797"/>
    </source>
</evidence>
<keyword evidence="1 3" id="KW-0597">Phosphoprotein</keyword>
<accession>A0A6N8FTC9</accession>
<dbReference type="CDD" id="cd17535">
    <property type="entry name" value="REC_NarL-like"/>
    <property type="match status" value="1"/>
</dbReference>
<evidence type="ECO:0000256" key="1">
    <source>
        <dbReference type="ARBA" id="ARBA00022553"/>
    </source>
</evidence>
<evidence type="ECO:0000256" key="3">
    <source>
        <dbReference type="PROSITE-ProRule" id="PRU00169"/>
    </source>
</evidence>
<evidence type="ECO:0000256" key="2">
    <source>
        <dbReference type="ARBA" id="ARBA00023125"/>
    </source>
</evidence>
<dbReference type="EMBL" id="NAPY01000003">
    <property type="protein sequence ID" value="MUL35437.1"/>
    <property type="molecule type" value="Genomic_DNA"/>
</dbReference>
<reference evidence="6 7" key="1">
    <citation type="journal article" date="2019" name="Front. Microbiol.">
        <title>Genomic Features for Desiccation Tolerance and Sugar Biosynthesis in the Extremophile Gloeocapsopsis sp. UTEX B3054.</title>
        <authorList>
            <person name="Urrejola C."/>
            <person name="Alcorta J."/>
            <person name="Salas L."/>
            <person name="Vasquez M."/>
            <person name="Polz M.F."/>
            <person name="Vicuna R."/>
            <person name="Diez B."/>
        </authorList>
    </citation>
    <scope>NUCLEOTIDE SEQUENCE [LARGE SCALE GENOMIC DNA]</scope>
    <source>
        <strain evidence="6 7">1H9</strain>
    </source>
</reference>
<feature type="domain" description="Response regulatory" evidence="5">
    <location>
        <begin position="3"/>
        <end position="119"/>
    </location>
</feature>
<dbReference type="Proteomes" id="UP000441797">
    <property type="component" value="Unassembled WGS sequence"/>
</dbReference>
<organism evidence="6 7">
    <name type="scientific">Gloeocapsopsis dulcis AAB1 = 1H9</name>
    <dbReference type="NCBI Taxonomy" id="1433147"/>
    <lineage>
        <taxon>Bacteria</taxon>
        <taxon>Bacillati</taxon>
        <taxon>Cyanobacteriota</taxon>
        <taxon>Cyanophyceae</taxon>
        <taxon>Oscillatoriophycideae</taxon>
        <taxon>Chroococcales</taxon>
        <taxon>Chroococcaceae</taxon>
        <taxon>Gloeocapsopsis</taxon>
        <taxon>Gloeocapsopsis dulcis</taxon>
    </lineage>
</organism>
<sequence length="221" mass="24464">MIRLVLVDDQNLIRQGLKALLELEPDLQVVGEAENGQAVMHLLQKLQPDVILMDVRMPVMDGVAATREIAQRFPQIKVLVLTTFDNDEYIAAALRNGAMGYLLKDTPSEELAAAIRAVYKGYTQLGPGLVEKIIAKVPEPSALTPAGWTELTPREREVLRLIAAGESNREIAQTLHISEGTVKNHVTSILNRLSLRDRTQAAIFANSFLHHVETDRKGMRG</sequence>
<dbReference type="SUPFAM" id="SSF46894">
    <property type="entry name" value="C-terminal effector domain of the bipartite response regulators"/>
    <property type="match status" value="1"/>
</dbReference>
<dbReference type="GO" id="GO:0006355">
    <property type="term" value="P:regulation of DNA-templated transcription"/>
    <property type="evidence" value="ECO:0007669"/>
    <property type="project" value="InterPro"/>
</dbReference>
<dbReference type="CDD" id="cd06170">
    <property type="entry name" value="LuxR_C_like"/>
    <property type="match status" value="1"/>
</dbReference>
<evidence type="ECO:0000259" key="5">
    <source>
        <dbReference type="PROSITE" id="PS50110"/>
    </source>
</evidence>